<organism evidence="1 2">
    <name type="scientific">Caballeronia arationis</name>
    <dbReference type="NCBI Taxonomy" id="1777142"/>
    <lineage>
        <taxon>Bacteria</taxon>
        <taxon>Pseudomonadati</taxon>
        <taxon>Pseudomonadota</taxon>
        <taxon>Betaproteobacteria</taxon>
        <taxon>Burkholderiales</taxon>
        <taxon>Burkholderiaceae</taxon>
        <taxon>Caballeronia</taxon>
    </lineage>
</organism>
<comment type="caution">
    <text evidence="1">The sequence shown here is derived from an EMBL/GenBank/DDBJ whole genome shotgun (WGS) entry which is preliminary data.</text>
</comment>
<keyword evidence="2" id="KW-1185">Reference proteome</keyword>
<dbReference type="Proteomes" id="UP000219522">
    <property type="component" value="Unassembled WGS sequence"/>
</dbReference>
<dbReference type="GO" id="GO:0006508">
    <property type="term" value="P:proteolysis"/>
    <property type="evidence" value="ECO:0007669"/>
    <property type="project" value="UniProtKB-KW"/>
</dbReference>
<gene>
    <name evidence="1" type="ORF">SAMN05446927_8421</name>
</gene>
<sequence length="220" mass="24489">MGPVLRRAIGLGVAAIAPLIMAGSAWPTVEDVQPIFEMHYYNVSGNSWGEIFDSIKASAQRDEDLQGRFEGITSYSIELGPEPLVKNNTCSSDTATIVVKLVVKVPMLTTRNLNPPDQECWAFYDRTLSDHEEWHVQIAVHETQALQAKIRSSSNMSCKEIGQLVGQARQKMIDEQNHYDAVTSHGAEQWKAYGLDKPKESPYVSKVRERCFGCPTAQSC</sequence>
<keyword evidence="1" id="KW-0645">Protease</keyword>
<dbReference type="InterPro" id="IPR010321">
    <property type="entry name" value="DUF922"/>
</dbReference>
<proteinExistence type="predicted"/>
<dbReference type="AlphaFoldDB" id="A0A7Z7N845"/>
<evidence type="ECO:0000313" key="1">
    <source>
        <dbReference type="EMBL" id="SOE91493.1"/>
    </source>
</evidence>
<name>A0A7Z7N845_9BURK</name>
<dbReference type="RefSeq" id="WP_097191126.1">
    <property type="nucleotide sequence ID" value="NZ_OCSU01000004.1"/>
</dbReference>
<keyword evidence="1" id="KW-0378">Hydrolase</keyword>
<dbReference type="EMBL" id="OCSU01000004">
    <property type="protein sequence ID" value="SOE91493.1"/>
    <property type="molecule type" value="Genomic_DNA"/>
</dbReference>
<evidence type="ECO:0000313" key="2">
    <source>
        <dbReference type="Proteomes" id="UP000219522"/>
    </source>
</evidence>
<protein>
    <submittedName>
        <fullName evidence="1">Predicted secreted Zn-dependent protease</fullName>
    </submittedName>
</protein>
<accession>A0A7Z7N845</accession>
<reference evidence="1 2" key="1">
    <citation type="submission" date="2017-09" db="EMBL/GenBank/DDBJ databases">
        <authorList>
            <person name="Varghese N."/>
            <person name="Submissions S."/>
        </authorList>
    </citation>
    <scope>NUCLEOTIDE SEQUENCE [LARGE SCALE GENOMIC DNA]</scope>
    <source>
        <strain evidence="1 2">OK806</strain>
    </source>
</reference>
<dbReference type="Pfam" id="PF06037">
    <property type="entry name" value="DUF922"/>
    <property type="match status" value="1"/>
</dbReference>
<dbReference type="GO" id="GO:0008233">
    <property type="term" value="F:peptidase activity"/>
    <property type="evidence" value="ECO:0007669"/>
    <property type="project" value="UniProtKB-KW"/>
</dbReference>